<evidence type="ECO:0000313" key="5">
    <source>
        <dbReference type="Proteomes" id="UP000219048"/>
    </source>
</evidence>
<dbReference type="AlphaFoldDB" id="A0A285MWA7"/>
<dbReference type="InterPro" id="IPR006652">
    <property type="entry name" value="Kelch_1"/>
</dbReference>
<dbReference type="OrthoDB" id="103335at2"/>
<dbReference type="PANTHER" id="PTHR47435:SF4">
    <property type="entry name" value="KELCH REPEAT PROTEIN (AFU_ORTHOLOGUE AFUA_5G12780)"/>
    <property type="match status" value="1"/>
</dbReference>
<dbReference type="SUPFAM" id="SSF117281">
    <property type="entry name" value="Kelch motif"/>
    <property type="match status" value="2"/>
</dbReference>
<evidence type="ECO:0000313" key="4">
    <source>
        <dbReference type="EMBL" id="SNZ01475.1"/>
    </source>
</evidence>
<keyword evidence="3" id="KW-0732">Signal</keyword>
<reference evidence="5" key="1">
    <citation type="submission" date="2017-09" db="EMBL/GenBank/DDBJ databases">
        <authorList>
            <person name="Varghese N."/>
            <person name="Submissions S."/>
        </authorList>
    </citation>
    <scope>NUCLEOTIDE SEQUENCE [LARGE SCALE GENOMIC DNA]</scope>
    <source>
        <strain evidence="5">DSM 25885</strain>
    </source>
</reference>
<sequence length="332" mass="36848">MRKAVHYSKLISLMVVSTTAFIFSCSTDEDEESLGNWINRSVFDGSPRSGMSGFTIGNIGYMGVGYDGDDYLNSFWTYDIEGDFWSQKADFPGSARNAAVGFQIDGKGYIGSGYDGVDELNDFYTYDPSSNTWTQVASIESTKRRSAVAFSANGFGYFGTGYDGENDRKDFWKYDPSSDTWTEQVGFGGNKRRSATTFTINGLIYLGTGISNGIYLNDFWAFDPSNESWTKKTDLDEEGNYNIERSRAVGFSLNGYGYIACGEINGASTSVWEYDPATDMWEAKTNFEGSSRQDAVAFANTTRAFVGLGRSGSLYLDDLDEFFPLAEYDEED</sequence>
<dbReference type="PANTHER" id="PTHR47435">
    <property type="entry name" value="KELCH REPEAT PROTEIN (AFU_ORTHOLOGUE AFUA_5G12780)"/>
    <property type="match status" value="1"/>
</dbReference>
<keyword evidence="1" id="KW-0677">Repeat</keyword>
<feature type="signal peptide" evidence="3">
    <location>
        <begin position="1"/>
        <end position="22"/>
    </location>
</feature>
<feature type="chain" id="PRO_5012673556" evidence="3">
    <location>
        <begin position="23"/>
        <end position="332"/>
    </location>
</feature>
<keyword evidence="2" id="KW-0408">Iron</keyword>
<evidence type="ECO:0000256" key="3">
    <source>
        <dbReference type="SAM" id="SignalP"/>
    </source>
</evidence>
<protein>
    <submittedName>
        <fullName evidence="4">Galactose oxidase, central domain</fullName>
    </submittedName>
</protein>
<evidence type="ECO:0000256" key="2">
    <source>
        <dbReference type="ARBA" id="ARBA00023004"/>
    </source>
</evidence>
<dbReference type="Gene3D" id="2.120.10.80">
    <property type="entry name" value="Kelch-type beta propeller"/>
    <property type="match status" value="2"/>
</dbReference>
<evidence type="ECO:0000256" key="1">
    <source>
        <dbReference type="ARBA" id="ARBA00022737"/>
    </source>
</evidence>
<dbReference type="RefSeq" id="WP_097047148.1">
    <property type="nucleotide sequence ID" value="NZ_OBEH01000006.1"/>
</dbReference>
<gene>
    <name evidence="4" type="ORF">SAMN06265377_3315</name>
</gene>
<name>A0A285MWA7_9FLAO</name>
<dbReference type="EMBL" id="OBEH01000006">
    <property type="protein sequence ID" value="SNZ01475.1"/>
    <property type="molecule type" value="Genomic_DNA"/>
</dbReference>
<dbReference type="PROSITE" id="PS51257">
    <property type="entry name" value="PROKAR_LIPOPROTEIN"/>
    <property type="match status" value="1"/>
</dbReference>
<proteinExistence type="predicted"/>
<dbReference type="Pfam" id="PF01344">
    <property type="entry name" value="Kelch_1"/>
    <property type="match status" value="2"/>
</dbReference>
<organism evidence="4 5">
    <name type="scientific">Flagellimonas pacifica</name>
    <dbReference type="NCBI Taxonomy" id="1247520"/>
    <lineage>
        <taxon>Bacteria</taxon>
        <taxon>Pseudomonadati</taxon>
        <taxon>Bacteroidota</taxon>
        <taxon>Flavobacteriia</taxon>
        <taxon>Flavobacteriales</taxon>
        <taxon>Flavobacteriaceae</taxon>
        <taxon>Flagellimonas</taxon>
    </lineage>
</organism>
<dbReference type="InterPro" id="IPR015915">
    <property type="entry name" value="Kelch-typ_b-propeller"/>
</dbReference>
<keyword evidence="5" id="KW-1185">Reference proteome</keyword>
<accession>A0A285MWA7</accession>
<dbReference type="Proteomes" id="UP000219048">
    <property type="component" value="Unassembled WGS sequence"/>
</dbReference>